<dbReference type="Gene3D" id="3.30.200.20">
    <property type="entry name" value="Phosphorylase Kinase, domain 1"/>
    <property type="match status" value="1"/>
</dbReference>
<evidence type="ECO:0000313" key="2">
    <source>
        <dbReference type="EMBL" id="CAB3775146.1"/>
    </source>
</evidence>
<dbReference type="GO" id="GO:0004672">
    <property type="term" value="F:protein kinase activity"/>
    <property type="evidence" value="ECO:0007669"/>
    <property type="project" value="InterPro"/>
</dbReference>
<feature type="domain" description="Protein kinase" evidence="1">
    <location>
        <begin position="476"/>
        <end position="662"/>
    </location>
</feature>
<dbReference type="Pfam" id="PF22303">
    <property type="entry name" value="OspG_kinase"/>
    <property type="match status" value="1"/>
</dbReference>
<dbReference type="RefSeq" id="WP_175233495.1">
    <property type="nucleotide sequence ID" value="NZ_CADIKH010000280.1"/>
</dbReference>
<dbReference type="PROSITE" id="PS50011">
    <property type="entry name" value="PROTEIN_KINASE_DOM"/>
    <property type="match status" value="1"/>
</dbReference>
<dbReference type="AlphaFoldDB" id="A0A6J5FCZ9"/>
<keyword evidence="3" id="KW-1185">Reference proteome</keyword>
<dbReference type="EMBL" id="CADIKH010000280">
    <property type="protein sequence ID" value="CAB3775146.1"/>
    <property type="molecule type" value="Genomic_DNA"/>
</dbReference>
<dbReference type="Proteomes" id="UP000494363">
    <property type="component" value="Unassembled WGS sequence"/>
</dbReference>
<dbReference type="SUPFAM" id="SSF56112">
    <property type="entry name" value="Protein kinase-like (PK-like)"/>
    <property type="match status" value="1"/>
</dbReference>
<gene>
    <name evidence="2" type="ORF">LMG29542_08528</name>
</gene>
<organism evidence="2 3">
    <name type="scientific">Paraburkholderia humisilvae</name>
    <dbReference type="NCBI Taxonomy" id="627669"/>
    <lineage>
        <taxon>Bacteria</taxon>
        <taxon>Pseudomonadati</taxon>
        <taxon>Pseudomonadota</taxon>
        <taxon>Betaproteobacteria</taxon>
        <taxon>Burkholderiales</taxon>
        <taxon>Burkholderiaceae</taxon>
        <taxon>Paraburkholderia</taxon>
    </lineage>
</organism>
<name>A0A6J5FCZ9_9BURK</name>
<reference evidence="2 3" key="1">
    <citation type="submission" date="2020-04" db="EMBL/GenBank/DDBJ databases">
        <authorList>
            <person name="De Canck E."/>
        </authorList>
    </citation>
    <scope>NUCLEOTIDE SEQUENCE [LARGE SCALE GENOMIC DNA]</scope>
    <source>
        <strain evidence="2 3">LMG 29542</strain>
    </source>
</reference>
<dbReference type="GO" id="GO:0005524">
    <property type="term" value="F:ATP binding"/>
    <property type="evidence" value="ECO:0007669"/>
    <property type="project" value="InterPro"/>
</dbReference>
<dbReference type="Gene3D" id="1.10.510.10">
    <property type="entry name" value="Transferase(Phosphotransferase) domain 1"/>
    <property type="match status" value="1"/>
</dbReference>
<dbReference type="InterPro" id="IPR054466">
    <property type="entry name" value="OspG_kinase"/>
</dbReference>
<proteinExistence type="predicted"/>
<evidence type="ECO:0000259" key="1">
    <source>
        <dbReference type="PROSITE" id="PS50011"/>
    </source>
</evidence>
<evidence type="ECO:0000313" key="3">
    <source>
        <dbReference type="Proteomes" id="UP000494363"/>
    </source>
</evidence>
<accession>A0A6J5FCZ9</accession>
<sequence>MTKINFPTELNNRVGAFHADQDHKARKLEQRVTARNHKAQDFAVPRAAESVAIIEAAHGSPSSSSRMVPSQTPHSLAIVTFLSALLGGGFAGRASTRSHWQPESNANGIWTSNQAPFVPSQRVEVGPGVRVDGRLSVVTILLPAGRSPRNSSSFLRARSNRAANPESQGVVIPLVRAHSRRELASRALLEAGLDPQKKYDVRDIFPTGSEVPGDADVELSMSLLDIYVEHGKIKIPALARRVKDAPDLSTLPDLDTYFDSKFERMMKVQEADVTNKMRGYLHGLGINVWSTPATVFSVGGRSEIASSGSPFFGVSDGRYGYIVDIGKGDSKKSYAASMLNGELVIDKVTDLGWTSANLHKFFGYRKKSPALKRSLKDFVRTTDAVKFVAKRLVDATKGKQWEHAFQRTETERYVDEYRMEIAAVGAGMVPVGAALKKTVGVFKATSTASKGVTGGSRLYKAATNIGAVKSAAHEVGALKKIVGTGVAGKVYQSDGGYLIKVYNNPIGIKNGKIYQSNLDSAKNSAKALKRLYGEDSAKVVLKDGPYPTQSIVTLQMKRIPGESLETILNGGNPEIIEEVLRQSRDKSTTKALIDRLQAKGIVHHDINLGNILYDSKTRQFNLIDFDRATFDPLTSLQSADMLRKLEFDFAEFSRRSGLLGIM</sequence>
<dbReference type="InterPro" id="IPR000719">
    <property type="entry name" value="Prot_kinase_dom"/>
</dbReference>
<dbReference type="InterPro" id="IPR011009">
    <property type="entry name" value="Kinase-like_dom_sf"/>
</dbReference>
<protein>
    <recommendedName>
        <fullName evidence="1">Protein kinase domain-containing protein</fullName>
    </recommendedName>
</protein>